<organism evidence="2 3">
    <name type="scientific">Heyndrickxia shackletonii</name>
    <dbReference type="NCBI Taxonomy" id="157838"/>
    <lineage>
        <taxon>Bacteria</taxon>
        <taxon>Bacillati</taxon>
        <taxon>Bacillota</taxon>
        <taxon>Bacilli</taxon>
        <taxon>Bacillales</taxon>
        <taxon>Bacillaceae</taxon>
        <taxon>Heyndrickxia</taxon>
    </lineage>
</organism>
<feature type="transmembrane region" description="Helical" evidence="1">
    <location>
        <begin position="124"/>
        <end position="144"/>
    </location>
</feature>
<reference evidence="2 3" key="1">
    <citation type="submission" date="2015-09" db="EMBL/GenBank/DDBJ databases">
        <title>Genome sequencing project for genomic taxonomy and phylogenomics of Bacillus-like bacteria.</title>
        <authorList>
            <person name="Liu B."/>
            <person name="Wang J."/>
            <person name="Zhu Y."/>
            <person name="Liu G."/>
            <person name="Chen Q."/>
            <person name="Chen Z."/>
            <person name="Lan J."/>
            <person name="Che J."/>
            <person name="Ge C."/>
            <person name="Shi H."/>
            <person name="Pan Z."/>
            <person name="Liu X."/>
        </authorList>
    </citation>
    <scope>NUCLEOTIDE SEQUENCE [LARGE SCALE GENOMIC DNA]</scope>
    <source>
        <strain evidence="2 3">LMG 18435</strain>
    </source>
</reference>
<feature type="transmembrane region" description="Helical" evidence="1">
    <location>
        <begin position="30"/>
        <end position="48"/>
    </location>
</feature>
<keyword evidence="1" id="KW-0472">Membrane</keyword>
<dbReference type="NCBIfam" id="NF041644">
    <property type="entry name" value="CBO0543_fam"/>
    <property type="match status" value="1"/>
</dbReference>
<keyword evidence="1" id="KW-0812">Transmembrane</keyword>
<sequence length="157" mass="18256">MEKKLLYGLLTVCAASIPFLFKGPKMRENLVIFFSKGVLATLVDAYVVGTKRVKYPVRPFSKIFKTNIIYDMLFFPLLSVLWVKQSYNDKLGGIILKSFTWSIPMSLSQWFLEKRTGLFKWYKWSPIHTFLSVSFTLFTIRALVSLIKKLDKVKVKI</sequence>
<evidence type="ECO:0000256" key="1">
    <source>
        <dbReference type="SAM" id="Phobius"/>
    </source>
</evidence>
<dbReference type="RefSeq" id="WP_055740926.1">
    <property type="nucleotide sequence ID" value="NZ_JAAIWL010000068.1"/>
</dbReference>
<dbReference type="Proteomes" id="UP000051888">
    <property type="component" value="Unassembled WGS sequence"/>
</dbReference>
<accession>A0A0Q3X021</accession>
<evidence type="ECO:0000313" key="3">
    <source>
        <dbReference type="Proteomes" id="UP000051888"/>
    </source>
</evidence>
<keyword evidence="1" id="KW-1133">Transmembrane helix</keyword>
<feature type="transmembrane region" description="Helical" evidence="1">
    <location>
        <begin position="6"/>
        <end position="23"/>
    </location>
</feature>
<evidence type="ECO:0000313" key="2">
    <source>
        <dbReference type="EMBL" id="KQL55130.1"/>
    </source>
</evidence>
<dbReference type="PATRIC" id="fig|157838.3.peg.3881"/>
<comment type="caution">
    <text evidence="2">The sequence shown here is derived from an EMBL/GenBank/DDBJ whole genome shotgun (WGS) entry which is preliminary data.</text>
</comment>
<gene>
    <name evidence="2" type="ORF">AN964_17525</name>
</gene>
<proteinExistence type="predicted"/>
<dbReference type="AlphaFoldDB" id="A0A0Q3X021"/>
<dbReference type="EMBL" id="LJJC01000004">
    <property type="protein sequence ID" value="KQL55130.1"/>
    <property type="molecule type" value="Genomic_DNA"/>
</dbReference>
<feature type="transmembrane region" description="Helical" evidence="1">
    <location>
        <begin position="68"/>
        <end position="87"/>
    </location>
</feature>
<dbReference type="OrthoDB" id="1683460at2"/>
<protein>
    <submittedName>
        <fullName evidence="2">Uncharacterized protein</fullName>
    </submittedName>
</protein>
<name>A0A0Q3X021_9BACI</name>
<keyword evidence="3" id="KW-1185">Reference proteome</keyword>
<dbReference type="STRING" id="157838.AN964_17525"/>
<dbReference type="InterPro" id="IPR048147">
    <property type="entry name" value="CBO0543-like"/>
</dbReference>